<protein>
    <submittedName>
        <fullName evidence="3">Dehydrogenase</fullName>
    </submittedName>
</protein>
<dbReference type="PANTHER" id="PTHR24321">
    <property type="entry name" value="DEHYDROGENASES, SHORT CHAIN"/>
    <property type="match status" value="1"/>
</dbReference>
<dbReference type="Pfam" id="PF13561">
    <property type="entry name" value="adh_short_C2"/>
    <property type="match status" value="1"/>
</dbReference>
<evidence type="ECO:0000256" key="1">
    <source>
        <dbReference type="ARBA" id="ARBA00006484"/>
    </source>
</evidence>
<dbReference type="EMBL" id="LLYB01000131">
    <property type="protein sequence ID" value="KRR16094.1"/>
    <property type="molecule type" value="Genomic_DNA"/>
</dbReference>
<organism evidence="3 4">
    <name type="scientific">Bradyrhizobium lablabi</name>
    <dbReference type="NCBI Taxonomy" id="722472"/>
    <lineage>
        <taxon>Bacteria</taxon>
        <taxon>Pseudomonadati</taxon>
        <taxon>Pseudomonadota</taxon>
        <taxon>Alphaproteobacteria</taxon>
        <taxon>Hyphomicrobiales</taxon>
        <taxon>Nitrobacteraceae</taxon>
        <taxon>Bradyrhizobium</taxon>
    </lineage>
</organism>
<dbReference type="InterPro" id="IPR002347">
    <property type="entry name" value="SDR_fam"/>
</dbReference>
<dbReference type="SUPFAM" id="SSF51735">
    <property type="entry name" value="NAD(P)-binding Rossmann-fold domains"/>
    <property type="match status" value="1"/>
</dbReference>
<dbReference type="PANTHER" id="PTHR24321:SF15">
    <property type="entry name" value="OXIDOREDUCTASE UCPA"/>
    <property type="match status" value="1"/>
</dbReference>
<comment type="caution">
    <text evidence="3">The sequence shown here is derived from an EMBL/GenBank/DDBJ whole genome shotgun (WGS) entry which is preliminary data.</text>
</comment>
<accession>A0A0R3M927</accession>
<dbReference type="PRINTS" id="PR00080">
    <property type="entry name" value="SDRFAMILY"/>
</dbReference>
<dbReference type="OrthoDB" id="9792355at2"/>
<dbReference type="Proteomes" id="UP000051660">
    <property type="component" value="Unassembled WGS sequence"/>
</dbReference>
<dbReference type="Gene3D" id="3.40.50.720">
    <property type="entry name" value="NAD(P)-binding Rossmann-like Domain"/>
    <property type="match status" value="1"/>
</dbReference>
<proteinExistence type="inferred from homology"/>
<evidence type="ECO:0000256" key="2">
    <source>
        <dbReference type="ARBA" id="ARBA00023002"/>
    </source>
</evidence>
<evidence type="ECO:0000313" key="3">
    <source>
        <dbReference type="EMBL" id="KRR16094.1"/>
    </source>
</evidence>
<reference evidence="3 4" key="1">
    <citation type="submission" date="2014-03" db="EMBL/GenBank/DDBJ databases">
        <title>Bradyrhizobium valentinum sp. nov., isolated from effective nodules of Lupinus mariae-josephae, a lupine endemic of basic-lime soils in Eastern Spain.</title>
        <authorList>
            <person name="Duran D."/>
            <person name="Rey L."/>
            <person name="Navarro A."/>
            <person name="Busquets A."/>
            <person name="Imperial J."/>
            <person name="Ruiz-Argueso T."/>
        </authorList>
    </citation>
    <scope>NUCLEOTIDE SEQUENCE [LARGE SCALE GENOMIC DNA]</scope>
    <source>
        <strain evidence="3 4">CCBAU 23086</strain>
    </source>
</reference>
<comment type="similarity">
    <text evidence="1">Belongs to the short-chain dehydrogenases/reductases (SDR) family.</text>
</comment>
<dbReference type="NCBIfam" id="NF005559">
    <property type="entry name" value="PRK07231.1"/>
    <property type="match status" value="1"/>
</dbReference>
<dbReference type="GO" id="GO:0016491">
    <property type="term" value="F:oxidoreductase activity"/>
    <property type="evidence" value="ECO:0007669"/>
    <property type="project" value="UniProtKB-KW"/>
</dbReference>
<dbReference type="PROSITE" id="PS00061">
    <property type="entry name" value="ADH_SHORT"/>
    <property type="match status" value="1"/>
</dbReference>
<dbReference type="FunFam" id="3.40.50.720:FF:000084">
    <property type="entry name" value="Short-chain dehydrogenase reductase"/>
    <property type="match status" value="1"/>
</dbReference>
<dbReference type="AlphaFoldDB" id="A0A0R3M927"/>
<sequence length="265" mass="27711">MTGRVEGKVVLVTGAANGIGRAAALVLAREGAKIVAADLQDERGEGLLRELRAGGCECEYTHHDVTREEDWQSVVAGIKARFGRLDVLVNNAGIGLSGAVVDMAFADWKRQVAVNLDGVFLGVKYSLPLMRASGGGSIINVSSIAGIKASPNVSGYCATKGGVRLFTKSVALECAAAKDGVRVNSLHPGITETAIWDTLIGTVEDGSNGGRERGPTLDKFTERAVPLGYKATPEDIANGILWLASDESRYVTGTELVIDGGRSIG</sequence>
<dbReference type="InterPro" id="IPR036291">
    <property type="entry name" value="NAD(P)-bd_dom_sf"/>
</dbReference>
<evidence type="ECO:0000313" key="4">
    <source>
        <dbReference type="Proteomes" id="UP000051660"/>
    </source>
</evidence>
<gene>
    <name evidence="3" type="ORF">CQ14_23915</name>
</gene>
<dbReference type="PRINTS" id="PR00081">
    <property type="entry name" value="GDHRDH"/>
</dbReference>
<dbReference type="RefSeq" id="WP_057863028.1">
    <property type="nucleotide sequence ID" value="NZ_LLYB01000131.1"/>
</dbReference>
<name>A0A0R3M927_9BRAD</name>
<keyword evidence="2" id="KW-0560">Oxidoreductase</keyword>
<dbReference type="InterPro" id="IPR020904">
    <property type="entry name" value="Sc_DH/Rdtase_CS"/>
</dbReference>